<feature type="signal peptide" evidence="5">
    <location>
        <begin position="1"/>
        <end position="23"/>
    </location>
</feature>
<evidence type="ECO:0000259" key="6">
    <source>
        <dbReference type="PROSITE" id="PS50240"/>
    </source>
</evidence>
<dbReference type="Pfam" id="PF00089">
    <property type="entry name" value="Trypsin"/>
    <property type="match status" value="1"/>
</dbReference>
<dbReference type="FunFam" id="2.40.10.10:FF:000028">
    <property type="entry name" value="Serine protease easter"/>
    <property type="match status" value="1"/>
</dbReference>
<dbReference type="Proteomes" id="UP001353858">
    <property type="component" value="Unassembled WGS sequence"/>
</dbReference>
<keyword evidence="2" id="KW-1015">Disulfide bond</keyword>
<dbReference type="CDD" id="cd00190">
    <property type="entry name" value="Tryp_SPc"/>
    <property type="match status" value="1"/>
</dbReference>
<dbReference type="GO" id="GO:0004252">
    <property type="term" value="F:serine-type endopeptidase activity"/>
    <property type="evidence" value="ECO:0007669"/>
    <property type="project" value="InterPro"/>
</dbReference>
<dbReference type="InterPro" id="IPR043504">
    <property type="entry name" value="Peptidase_S1_PA_chymotrypsin"/>
</dbReference>
<keyword evidence="8" id="KW-1185">Reference proteome</keyword>
<dbReference type="PANTHER" id="PTHR24256">
    <property type="entry name" value="TRYPTASE-RELATED"/>
    <property type="match status" value="1"/>
</dbReference>
<accession>A0AAN7Q835</accession>
<dbReference type="PROSITE" id="PS50240">
    <property type="entry name" value="TRYPSIN_DOM"/>
    <property type="match status" value="1"/>
</dbReference>
<sequence>MAVSVNYWCFVFLCFMNRPIADGQVSDRRNDRNNYNYGIPGFCPSGTQCLPLIECPLLNKVFNHACAYSNRIGDMGCGYEGSGLVCCPITTNSPRANGNGQSCGTSLVSQGIHNEIGANPWVVRVTYKDAVTKDLKFPCSGSLISSRVVLTAAHCAVTKSENYKLYGVRVGEWSTSSSLDCGEEFCALPVQDITVSHVILHPGYEQQNFKDNVALLVLNDRVNYTVTAQPICLPQQWSIISNYGVLVGWGKLAGQFETSPLQQTLQLPIVALQQCLNIYGSRIPISENHLCVGGVAGRDACDGFGGSPLIEQQNGKHFIIGLLSFGSDRCGAAGIPSVYTNVKKYTNWINENIPIIRN</sequence>
<dbReference type="PRINTS" id="PR00722">
    <property type="entry name" value="CHYMOTRYPSIN"/>
</dbReference>
<proteinExistence type="inferred from homology"/>
<evidence type="ECO:0000256" key="4">
    <source>
        <dbReference type="ARBA" id="ARBA00024195"/>
    </source>
</evidence>
<gene>
    <name evidence="7" type="ORF">RN001_001788</name>
</gene>
<dbReference type="SUPFAM" id="SSF50494">
    <property type="entry name" value="Trypsin-like serine proteases"/>
    <property type="match status" value="1"/>
</dbReference>
<dbReference type="InterPro" id="IPR018114">
    <property type="entry name" value="TRYPSIN_HIS"/>
</dbReference>
<dbReference type="AlphaFoldDB" id="A0AAN7Q835"/>
<dbReference type="InterPro" id="IPR001314">
    <property type="entry name" value="Peptidase_S1A"/>
</dbReference>
<dbReference type="SMART" id="SM00020">
    <property type="entry name" value="Tryp_SPc"/>
    <property type="match status" value="1"/>
</dbReference>
<evidence type="ECO:0000256" key="1">
    <source>
        <dbReference type="ARBA" id="ARBA00022729"/>
    </source>
</evidence>
<reference evidence="8" key="1">
    <citation type="submission" date="2023-01" db="EMBL/GenBank/DDBJ databases">
        <title>Key to firefly adult light organ development and bioluminescence: homeobox transcription factors regulate luciferase expression and transportation to peroxisome.</title>
        <authorList>
            <person name="Fu X."/>
        </authorList>
    </citation>
    <scope>NUCLEOTIDE SEQUENCE [LARGE SCALE GENOMIC DNA]</scope>
</reference>
<dbReference type="InterPro" id="IPR001254">
    <property type="entry name" value="Trypsin_dom"/>
</dbReference>
<dbReference type="PROSITE" id="PS00134">
    <property type="entry name" value="TRYPSIN_HIS"/>
    <property type="match status" value="1"/>
</dbReference>
<comment type="similarity">
    <text evidence="4">Belongs to the peptidase S1 family. CLIP subfamily.</text>
</comment>
<feature type="chain" id="PRO_5042976688" description="Peptidase S1 domain-containing protein" evidence="5">
    <location>
        <begin position="24"/>
        <end position="358"/>
    </location>
</feature>
<dbReference type="InterPro" id="IPR009003">
    <property type="entry name" value="Peptidase_S1_PA"/>
</dbReference>
<dbReference type="InterPro" id="IPR051487">
    <property type="entry name" value="Ser/Thr_Proteases_Immune/Dev"/>
</dbReference>
<comment type="caution">
    <text evidence="7">The sequence shown here is derived from an EMBL/GenBank/DDBJ whole genome shotgun (WGS) entry which is preliminary data.</text>
</comment>
<protein>
    <recommendedName>
        <fullName evidence="6">Peptidase S1 domain-containing protein</fullName>
    </recommendedName>
</protein>
<organism evidence="7 8">
    <name type="scientific">Aquatica leii</name>
    <dbReference type="NCBI Taxonomy" id="1421715"/>
    <lineage>
        <taxon>Eukaryota</taxon>
        <taxon>Metazoa</taxon>
        <taxon>Ecdysozoa</taxon>
        <taxon>Arthropoda</taxon>
        <taxon>Hexapoda</taxon>
        <taxon>Insecta</taxon>
        <taxon>Pterygota</taxon>
        <taxon>Neoptera</taxon>
        <taxon>Endopterygota</taxon>
        <taxon>Coleoptera</taxon>
        <taxon>Polyphaga</taxon>
        <taxon>Elateriformia</taxon>
        <taxon>Elateroidea</taxon>
        <taxon>Lampyridae</taxon>
        <taxon>Luciolinae</taxon>
        <taxon>Aquatica</taxon>
    </lineage>
</organism>
<keyword evidence="1 5" id="KW-0732">Signal</keyword>
<dbReference type="EMBL" id="JARPUR010000001">
    <property type="protein sequence ID" value="KAK4885517.1"/>
    <property type="molecule type" value="Genomic_DNA"/>
</dbReference>
<keyword evidence="3" id="KW-0325">Glycoprotein</keyword>
<feature type="domain" description="Peptidase S1" evidence="6">
    <location>
        <begin position="108"/>
        <end position="354"/>
    </location>
</feature>
<evidence type="ECO:0000256" key="5">
    <source>
        <dbReference type="SAM" id="SignalP"/>
    </source>
</evidence>
<dbReference type="Gene3D" id="2.40.10.10">
    <property type="entry name" value="Trypsin-like serine proteases"/>
    <property type="match status" value="2"/>
</dbReference>
<dbReference type="GO" id="GO:0006508">
    <property type="term" value="P:proteolysis"/>
    <property type="evidence" value="ECO:0007669"/>
    <property type="project" value="InterPro"/>
</dbReference>
<name>A0AAN7Q835_9COLE</name>
<evidence type="ECO:0000256" key="2">
    <source>
        <dbReference type="ARBA" id="ARBA00023157"/>
    </source>
</evidence>
<evidence type="ECO:0000313" key="8">
    <source>
        <dbReference type="Proteomes" id="UP001353858"/>
    </source>
</evidence>
<evidence type="ECO:0000313" key="7">
    <source>
        <dbReference type="EMBL" id="KAK4885517.1"/>
    </source>
</evidence>
<evidence type="ECO:0000256" key="3">
    <source>
        <dbReference type="ARBA" id="ARBA00023180"/>
    </source>
</evidence>